<dbReference type="AlphaFoldDB" id="A0A2A4HIB5"/>
<dbReference type="Gene3D" id="3.20.20.150">
    <property type="entry name" value="Divalent-metal-dependent TIM barrel enzymes"/>
    <property type="match status" value="1"/>
</dbReference>
<dbReference type="InterPro" id="IPR050312">
    <property type="entry name" value="IolE/XylAMocC-like"/>
</dbReference>
<comment type="caution">
    <text evidence="2">The sequence shown here is derived from an EMBL/GenBank/DDBJ whole genome shotgun (WGS) entry which is preliminary data.</text>
</comment>
<protein>
    <submittedName>
        <fullName evidence="2">AP endonuclease</fullName>
    </submittedName>
</protein>
<dbReference type="Proteomes" id="UP000218677">
    <property type="component" value="Unassembled WGS sequence"/>
</dbReference>
<sequence length="280" mass="31726">MNIGIRAHDLPKQSLESLVNDISQRDLNSVQLAISKSFEIQAEAGFLTPGLATHICSAFRQANIQIAVLGCYVNIIHPDINERRKGLERFKEHLRYARDFGCSIVGTETGNINADIIYTEENFSEAPFQAMVESVKELVTEAENFGIIVGVEPGVNHPLHSPEKVRRLLEEINSNNLQIIFDPVNFLTSENYLDQNQILQQAIDSWGDRVAVLHAKDFIVEDGNLSFVPLGTGWLNYELIFEKLISRKPYINIIMDEIHQNDIKEGLDFIRGLDQSTRRH</sequence>
<keyword evidence="2" id="KW-0540">Nuclease</keyword>
<evidence type="ECO:0000313" key="3">
    <source>
        <dbReference type="Proteomes" id="UP000218677"/>
    </source>
</evidence>
<reference evidence="3" key="1">
    <citation type="submission" date="2017-09" db="EMBL/GenBank/DDBJ databases">
        <authorList>
            <person name="Cho G.-S."/>
            <person name="Oguntoyinbo F.A."/>
            <person name="Cnockaert M."/>
            <person name="Kabisch J."/>
            <person name="Neve H."/>
            <person name="Bockelmann W."/>
            <person name="Wenning M."/>
            <person name="Franz C.M."/>
            <person name="Vandamme P."/>
        </authorList>
    </citation>
    <scope>NUCLEOTIDE SEQUENCE [LARGE SCALE GENOMIC DNA]</scope>
    <source>
        <strain evidence="3">MBT G8648</strain>
    </source>
</reference>
<dbReference type="EMBL" id="NWUX01000029">
    <property type="protein sequence ID" value="PCF93813.1"/>
    <property type="molecule type" value="Genomic_DNA"/>
</dbReference>
<organism evidence="2 3">
    <name type="scientific">Vreelandella nigrificans</name>
    <dbReference type="NCBI Taxonomy" id="2042704"/>
    <lineage>
        <taxon>Bacteria</taxon>
        <taxon>Pseudomonadati</taxon>
        <taxon>Pseudomonadota</taxon>
        <taxon>Gammaproteobacteria</taxon>
        <taxon>Oceanospirillales</taxon>
        <taxon>Halomonadaceae</taxon>
        <taxon>Vreelandella</taxon>
    </lineage>
</organism>
<feature type="domain" description="Xylose isomerase-like TIM barrel" evidence="1">
    <location>
        <begin position="53"/>
        <end position="271"/>
    </location>
</feature>
<keyword evidence="2" id="KW-0378">Hydrolase</keyword>
<keyword evidence="3" id="KW-1185">Reference proteome</keyword>
<dbReference type="PANTHER" id="PTHR12110:SF21">
    <property type="entry name" value="XYLOSE ISOMERASE-LIKE TIM BARREL DOMAIN-CONTAINING PROTEIN"/>
    <property type="match status" value="1"/>
</dbReference>
<dbReference type="SUPFAM" id="SSF51658">
    <property type="entry name" value="Xylose isomerase-like"/>
    <property type="match status" value="1"/>
</dbReference>
<dbReference type="InterPro" id="IPR013022">
    <property type="entry name" value="Xyl_isomerase-like_TIM-brl"/>
</dbReference>
<evidence type="ECO:0000313" key="2">
    <source>
        <dbReference type="EMBL" id="PCF93813.1"/>
    </source>
</evidence>
<dbReference type="PANTHER" id="PTHR12110">
    <property type="entry name" value="HYDROXYPYRUVATE ISOMERASE"/>
    <property type="match status" value="1"/>
</dbReference>
<gene>
    <name evidence="2" type="ORF">CPA45_20420</name>
</gene>
<dbReference type="InterPro" id="IPR036237">
    <property type="entry name" value="Xyl_isomerase-like_sf"/>
</dbReference>
<dbReference type="GO" id="GO:0004519">
    <property type="term" value="F:endonuclease activity"/>
    <property type="evidence" value="ECO:0007669"/>
    <property type="project" value="UniProtKB-KW"/>
</dbReference>
<proteinExistence type="predicted"/>
<dbReference type="OrthoDB" id="6629724at2"/>
<dbReference type="RefSeq" id="WP_096654800.1">
    <property type="nucleotide sequence ID" value="NZ_NWUX01000029.1"/>
</dbReference>
<dbReference type="Pfam" id="PF01261">
    <property type="entry name" value="AP_endonuc_2"/>
    <property type="match status" value="1"/>
</dbReference>
<evidence type="ECO:0000259" key="1">
    <source>
        <dbReference type="Pfam" id="PF01261"/>
    </source>
</evidence>
<accession>A0A2A4HIB5</accession>
<name>A0A2A4HIB5_9GAMM</name>
<keyword evidence="2" id="KW-0255">Endonuclease</keyword>